<protein>
    <submittedName>
        <fullName evidence="2">Ti-type conjugative transfer relaxase TraA</fullName>
    </submittedName>
</protein>
<dbReference type="Proteomes" id="UP000291302">
    <property type="component" value="Unassembled WGS sequence"/>
</dbReference>
<dbReference type="InterPro" id="IPR041533">
    <property type="entry name" value="Bep_BID"/>
</dbReference>
<dbReference type="EMBL" id="SILG01000003">
    <property type="protein sequence ID" value="TBE61004.1"/>
    <property type="molecule type" value="Genomic_DNA"/>
</dbReference>
<proteinExistence type="predicted"/>
<geneLocation type="plasmid" evidence="2">
    <name>pSM51_Rh02</name>
</geneLocation>
<accession>A0ABY1XN66</accession>
<organism evidence="2 3">
    <name type="scientific">Rhizobium beringeri</name>
    <dbReference type="NCBI Taxonomy" id="3019934"/>
    <lineage>
        <taxon>Bacteria</taxon>
        <taxon>Pseudomonadati</taxon>
        <taxon>Pseudomonadota</taxon>
        <taxon>Alphaproteobacteria</taxon>
        <taxon>Hyphomicrobiales</taxon>
        <taxon>Rhizobiaceae</taxon>
        <taxon>Rhizobium/Agrobacterium group</taxon>
        <taxon>Rhizobium</taxon>
    </lineage>
</organism>
<keyword evidence="3" id="KW-1185">Reference proteome</keyword>
<evidence type="ECO:0000259" key="1">
    <source>
        <dbReference type="Pfam" id="PF17841"/>
    </source>
</evidence>
<reference evidence="2 3" key="1">
    <citation type="submission" date="2019-02" db="EMBL/GenBank/DDBJ databases">
        <title>The genomic architecture of introgression among sibling species of bacteria.</title>
        <authorList>
            <person name="Cavassim M.I.A."/>
            <person name="Moeskjaer S."/>
            <person name="Moslemi C."/>
            <person name="Fields B."/>
            <person name="Bachmann A."/>
            <person name="Vilhjalmsson B."/>
            <person name="Schierup M.H."/>
            <person name="Young J.P.W."/>
            <person name="Andersen S.U."/>
        </authorList>
    </citation>
    <scope>NUCLEOTIDE SEQUENCE [LARGE SCALE GENOMIC DNA]</scope>
    <source>
        <strain evidence="2 3">SM51</strain>
        <plasmid evidence="2">pSM51_Rh02</plasmid>
    </source>
</reference>
<comment type="caution">
    <text evidence="2">The sequence shown here is derived from an EMBL/GenBank/DDBJ whole genome shotgun (WGS) entry which is preliminary data.</text>
</comment>
<gene>
    <name evidence="2" type="ORF">ELH03_29665</name>
</gene>
<name>A0ABY1XN66_9HYPH</name>
<feature type="domain" description="Bartonella effector protein BID" evidence="1">
    <location>
        <begin position="1"/>
        <end position="66"/>
    </location>
</feature>
<dbReference type="Pfam" id="PF17841">
    <property type="entry name" value="Bep_C_terminal"/>
    <property type="match status" value="2"/>
</dbReference>
<keyword evidence="2" id="KW-0614">Plasmid</keyword>
<dbReference type="RefSeq" id="WP_165447340.1">
    <property type="nucleotide sequence ID" value="NZ_SILG01000003.1"/>
</dbReference>
<feature type="domain" description="Bartonella effector protein BID" evidence="1">
    <location>
        <begin position="247"/>
        <end position="337"/>
    </location>
</feature>
<feature type="non-terminal residue" evidence="2">
    <location>
        <position position="1"/>
    </location>
</feature>
<sequence length="477" mass="52716">IYRDPDAALVALNALSSDTSIEPRRLADDLANAPDRLGRLRGSDLIIDGRAARDERNAAITALTDLLPLARAHATEFRRNGERFDLGEQRRRTHMSLPIPALSEKAMARLTEIEAVRRQGGDDAYKTAFALATEDRSIVQEVKAVSEALSARFGWSAFTAKADAVAERNMIERMPEDLTSISGEKLTRLFEAVKRFADEQHLVERWDRSKIVAAASVDPQKENVPMLAAVTEFKTPVDEEARSRALATPLYRHQRAALAAVASTIWRDPAGAVGKIEELLQKGFAGERIAAAVTNDPSAYGALRGSDRLMVRMLAAGRERKKAVQAMPEAGARLRALGSAYVNLLDGERQAITEERRRMAVAIPGLSKAAEDVLMRLTAEAKNNGRKLSAPDASLDPTIRREFAAVSTALDERFGRNAIIRGEKDLVNRVPHAQHHAFEVMQEKLKVLQQTVRRESNEQIISERRQRAVSRGRGMDL</sequence>
<evidence type="ECO:0000313" key="3">
    <source>
        <dbReference type="Proteomes" id="UP000291302"/>
    </source>
</evidence>
<evidence type="ECO:0000313" key="2">
    <source>
        <dbReference type="EMBL" id="TBE61004.1"/>
    </source>
</evidence>